<reference evidence="2" key="2">
    <citation type="submission" date="2016-10" db="EMBL/GenBank/DDBJ databases">
        <authorList>
            <person name="de Groot N.N."/>
        </authorList>
    </citation>
    <scope>NUCLEOTIDE SEQUENCE [LARGE SCALE GENOMIC DNA]</scope>
    <source>
        <strain evidence="2">ATCC 20501</strain>
    </source>
</reference>
<dbReference type="Gene3D" id="3.30.540.10">
    <property type="entry name" value="Fructose-1,6-Bisphosphatase, subunit A, domain 1"/>
    <property type="match status" value="1"/>
</dbReference>
<keyword evidence="4" id="KW-1185">Reference proteome</keyword>
<dbReference type="PANTHER" id="PTHR20854">
    <property type="entry name" value="INOSITOL MONOPHOSPHATASE"/>
    <property type="match status" value="1"/>
</dbReference>
<dbReference type="PRINTS" id="PR00377">
    <property type="entry name" value="IMPHPHTASES"/>
</dbReference>
<feature type="binding site" evidence="1">
    <location>
        <position position="80"/>
    </location>
    <ligand>
        <name>Mg(2+)</name>
        <dbReference type="ChEBI" id="CHEBI:18420"/>
        <label>1</label>
        <note>catalytic</note>
    </ligand>
</feature>
<dbReference type="InterPro" id="IPR000760">
    <property type="entry name" value="Inositol_monophosphatase-like"/>
</dbReference>
<name>A0A1H6CVS1_9PSEU</name>
<dbReference type="PANTHER" id="PTHR20854:SF4">
    <property type="entry name" value="INOSITOL-1-MONOPHOSPHATASE-RELATED"/>
    <property type="match status" value="1"/>
</dbReference>
<protein>
    <submittedName>
        <fullName evidence="2">Myo-inositol-1(Or 4)-monophosphatase</fullName>
    </submittedName>
</protein>
<dbReference type="GO" id="GO:0046872">
    <property type="term" value="F:metal ion binding"/>
    <property type="evidence" value="ECO:0007669"/>
    <property type="project" value="UniProtKB-KW"/>
</dbReference>
<evidence type="ECO:0000313" key="5">
    <source>
        <dbReference type="Proteomes" id="UP000236729"/>
    </source>
</evidence>
<dbReference type="SUPFAM" id="SSF56655">
    <property type="entry name" value="Carbohydrate phosphatase"/>
    <property type="match status" value="1"/>
</dbReference>
<evidence type="ECO:0000313" key="4">
    <source>
        <dbReference type="Proteomes" id="UP000199690"/>
    </source>
</evidence>
<proteinExistence type="predicted"/>
<sequence>MIGWSVPDPQIPTAAHAVLASAAKAASAAFRDARARFDRKQLAETSSTGADGTASMRLDLLVEAAIAEVAEAHRINLLSEEVGFVDNGSAVTLVADPVDGTANAASGVPLSAFSGAIVVDGRPVEALTSWLDTGRCWHAVAGQSAELRTSGRKALDGAAVSLLRPHERSADAWWRVAKRAARVRVLSTTCLEAMLVAEGSTDAFADADSDTHRIVDLVAAMVVLPGAGGAVLDVHGRPLEIDPDLRRRWSGVVAATPELAEELAATIRGQVSAGQGP</sequence>
<comment type="cofactor">
    <cofactor evidence="1">
        <name>Mg(2+)</name>
        <dbReference type="ChEBI" id="CHEBI:18420"/>
    </cofactor>
</comment>
<dbReference type="Pfam" id="PF00459">
    <property type="entry name" value="Inositol_P"/>
    <property type="match status" value="1"/>
</dbReference>
<keyword evidence="1" id="KW-0479">Metal-binding</keyword>
<accession>A0A1I1NPF5</accession>
<evidence type="ECO:0000256" key="1">
    <source>
        <dbReference type="PIRSR" id="PIRSR600760-2"/>
    </source>
</evidence>
<dbReference type="SMR" id="A0A1H6CVS1"/>
<dbReference type="GO" id="GO:0008934">
    <property type="term" value="F:inositol monophosphate 1-phosphatase activity"/>
    <property type="evidence" value="ECO:0007669"/>
    <property type="project" value="TreeGrafter"/>
</dbReference>
<dbReference type="Gene3D" id="3.40.190.80">
    <property type="match status" value="1"/>
</dbReference>
<organism evidence="2 5">
    <name type="scientific">Saccharopolyspora kobensis</name>
    <dbReference type="NCBI Taxonomy" id="146035"/>
    <lineage>
        <taxon>Bacteria</taxon>
        <taxon>Bacillati</taxon>
        <taxon>Actinomycetota</taxon>
        <taxon>Actinomycetes</taxon>
        <taxon>Pseudonocardiales</taxon>
        <taxon>Pseudonocardiaceae</taxon>
        <taxon>Saccharopolyspora</taxon>
    </lineage>
</organism>
<feature type="binding site" evidence="1">
    <location>
        <position position="96"/>
    </location>
    <ligand>
        <name>Mg(2+)</name>
        <dbReference type="ChEBI" id="CHEBI:18420"/>
        <label>1</label>
        <note>catalytic</note>
    </ligand>
</feature>
<feature type="binding site" evidence="1">
    <location>
        <position position="99"/>
    </location>
    <ligand>
        <name>Mg(2+)</name>
        <dbReference type="ChEBI" id="CHEBI:18420"/>
        <label>1</label>
        <note>catalytic</note>
    </ligand>
</feature>
<dbReference type="Proteomes" id="UP000199690">
    <property type="component" value="Unassembled WGS sequence"/>
</dbReference>
<accession>A0A1H6CVS1</accession>
<feature type="binding site" evidence="1">
    <location>
        <position position="216"/>
    </location>
    <ligand>
        <name>Mg(2+)</name>
        <dbReference type="ChEBI" id="CHEBI:18420"/>
        <label>1</label>
        <note>catalytic</note>
    </ligand>
</feature>
<dbReference type="GO" id="GO:0006020">
    <property type="term" value="P:inositol metabolic process"/>
    <property type="evidence" value="ECO:0007669"/>
    <property type="project" value="TreeGrafter"/>
</dbReference>
<keyword evidence="1" id="KW-0460">Magnesium</keyword>
<dbReference type="RefSeq" id="WP_177247472.1">
    <property type="nucleotide sequence ID" value="NZ_FNVB01000005.1"/>
</dbReference>
<gene>
    <name evidence="2" type="ORF">SAMN02982929_03546</name>
    <name evidence="3" type="ORF">SAMN05216506_102140</name>
</gene>
<evidence type="ECO:0000313" key="2">
    <source>
        <dbReference type="EMBL" id="SEG76516.1"/>
    </source>
</evidence>
<dbReference type="EMBL" id="FNVB01000005">
    <property type="protein sequence ID" value="SEG76516.1"/>
    <property type="molecule type" value="Genomic_DNA"/>
</dbReference>
<dbReference type="Proteomes" id="UP000236729">
    <property type="component" value="Unassembled WGS sequence"/>
</dbReference>
<dbReference type="GO" id="GO:0007165">
    <property type="term" value="P:signal transduction"/>
    <property type="evidence" value="ECO:0007669"/>
    <property type="project" value="TreeGrafter"/>
</dbReference>
<evidence type="ECO:0000313" key="3">
    <source>
        <dbReference type="EMBL" id="SFC99564.1"/>
    </source>
</evidence>
<reference evidence="4 5" key="1">
    <citation type="submission" date="2016-10" db="EMBL/GenBank/DDBJ databases">
        <authorList>
            <person name="Varghese N."/>
            <person name="Submissions S."/>
        </authorList>
    </citation>
    <scope>NUCLEOTIDE SEQUENCE [LARGE SCALE GENOMIC DNA]</scope>
    <source>
        <strain evidence="5">ATCC 20501</strain>
        <strain evidence="3 4">CGMCC 4.3529</strain>
    </source>
</reference>
<dbReference type="AlphaFoldDB" id="A0A1H6CVS1"/>
<dbReference type="EMBL" id="FOME01000002">
    <property type="protein sequence ID" value="SFC99564.1"/>
    <property type="molecule type" value="Genomic_DNA"/>
</dbReference>